<dbReference type="InterPro" id="IPR000237">
    <property type="entry name" value="GRIP_dom"/>
</dbReference>
<dbReference type="GeneID" id="6752454"/>
<dbReference type="CTD" id="6752454"/>
<feature type="domain" description="GRIP" evidence="1">
    <location>
        <begin position="52"/>
        <end position="99"/>
    </location>
</feature>
<protein>
    <recommendedName>
        <fullName evidence="1">GRIP domain-containing protein</fullName>
    </recommendedName>
</protein>
<dbReference type="Gene3D" id="1.10.220.60">
    <property type="entry name" value="GRIP domain"/>
    <property type="match status" value="1"/>
</dbReference>
<gene>
    <name evidence="2" type="ORF">TRIADDRAFT_54991</name>
</gene>
<keyword evidence="3" id="KW-1185">Reference proteome</keyword>
<name>B3RQH6_TRIAD</name>
<dbReference type="HOGENOM" id="CLU_2161580_0_0_1"/>
<dbReference type="RefSeq" id="XP_002111241.1">
    <property type="nucleotide sequence ID" value="XM_002111205.1"/>
</dbReference>
<dbReference type="SUPFAM" id="SSF101283">
    <property type="entry name" value="GRIP domain"/>
    <property type="match status" value="1"/>
</dbReference>
<proteinExistence type="predicted"/>
<dbReference type="KEGG" id="tad:TRIADDRAFT_54991"/>
<dbReference type="AlphaFoldDB" id="B3RQH6"/>
<sequence length="111" mass="12636">MASVNSSFSEVNQRFFGDSPQSFYGKNAYYNDNMEERSFSSDGAPLSPSKDSPPSAAEFEYLRNALFQYMVGRERLQMSKVLVALARFTSIQSQKILAKEQERDKNKSWLG</sequence>
<dbReference type="PROSITE" id="PS50913">
    <property type="entry name" value="GRIP"/>
    <property type="match status" value="1"/>
</dbReference>
<evidence type="ECO:0000313" key="2">
    <source>
        <dbReference type="EMBL" id="EDV27245.1"/>
    </source>
</evidence>
<accession>B3RQH6</accession>
<dbReference type="SMART" id="SM00755">
    <property type="entry name" value="Grip"/>
    <property type="match status" value="1"/>
</dbReference>
<dbReference type="InParanoid" id="B3RQH6"/>
<organism evidence="2 3">
    <name type="scientific">Trichoplax adhaerens</name>
    <name type="common">Trichoplax reptans</name>
    <dbReference type="NCBI Taxonomy" id="10228"/>
    <lineage>
        <taxon>Eukaryota</taxon>
        <taxon>Metazoa</taxon>
        <taxon>Placozoa</taxon>
        <taxon>Uniplacotomia</taxon>
        <taxon>Trichoplacea</taxon>
        <taxon>Trichoplacidae</taxon>
        <taxon>Trichoplax</taxon>
    </lineage>
</organism>
<reference evidence="2 3" key="1">
    <citation type="journal article" date="2008" name="Nature">
        <title>The Trichoplax genome and the nature of placozoans.</title>
        <authorList>
            <person name="Srivastava M."/>
            <person name="Begovic E."/>
            <person name="Chapman J."/>
            <person name="Putnam N.H."/>
            <person name="Hellsten U."/>
            <person name="Kawashima T."/>
            <person name="Kuo A."/>
            <person name="Mitros T."/>
            <person name="Salamov A."/>
            <person name="Carpenter M.L."/>
            <person name="Signorovitch A.Y."/>
            <person name="Moreno M.A."/>
            <person name="Kamm K."/>
            <person name="Grimwood J."/>
            <person name="Schmutz J."/>
            <person name="Shapiro H."/>
            <person name="Grigoriev I.V."/>
            <person name="Buss L.W."/>
            <person name="Schierwater B."/>
            <person name="Dellaporta S.L."/>
            <person name="Rokhsar D.S."/>
        </authorList>
    </citation>
    <scope>NUCLEOTIDE SEQUENCE [LARGE SCALE GENOMIC DNA]</scope>
    <source>
        <strain evidence="2 3">Grell-BS-1999</strain>
    </source>
</reference>
<dbReference type="Proteomes" id="UP000009022">
    <property type="component" value="Unassembled WGS sequence"/>
</dbReference>
<evidence type="ECO:0000313" key="3">
    <source>
        <dbReference type="Proteomes" id="UP000009022"/>
    </source>
</evidence>
<dbReference type="Pfam" id="PF01465">
    <property type="entry name" value="GRIP"/>
    <property type="match status" value="1"/>
</dbReference>
<evidence type="ECO:0000259" key="1">
    <source>
        <dbReference type="PROSITE" id="PS50913"/>
    </source>
</evidence>
<dbReference type="EMBL" id="DS985243">
    <property type="protein sequence ID" value="EDV27245.1"/>
    <property type="molecule type" value="Genomic_DNA"/>
</dbReference>
<dbReference type="OrthoDB" id="5322683at2759"/>